<dbReference type="PANTHER" id="PTHR33991">
    <property type="entry name" value="DNA REPAIR PROTEIN RECO"/>
    <property type="match status" value="1"/>
</dbReference>
<comment type="function">
    <text evidence="7">Involved in DNA repair and RecF pathway recombination.</text>
</comment>
<evidence type="ECO:0000256" key="7">
    <source>
        <dbReference type="HAMAP-Rule" id="MF_00201"/>
    </source>
</evidence>
<dbReference type="Gene3D" id="1.20.1440.120">
    <property type="entry name" value="Recombination protein O, C-terminal domain"/>
    <property type="match status" value="1"/>
</dbReference>
<evidence type="ECO:0000256" key="2">
    <source>
        <dbReference type="ARBA" id="ARBA00021310"/>
    </source>
</evidence>
<name>A0ABU4RR53_9HYPH</name>
<dbReference type="HAMAP" id="MF_00201">
    <property type="entry name" value="RecO"/>
    <property type="match status" value="1"/>
</dbReference>
<evidence type="ECO:0000256" key="6">
    <source>
        <dbReference type="ARBA" id="ARBA00033409"/>
    </source>
</evidence>
<accession>A0ABU4RR53</accession>
<dbReference type="InterPro" id="IPR003717">
    <property type="entry name" value="RecO"/>
</dbReference>
<comment type="caution">
    <text evidence="9">The sequence shown here is derived from an EMBL/GenBank/DDBJ whole genome shotgun (WGS) entry which is preliminary data.</text>
</comment>
<organism evidence="9 10">
    <name type="scientific">Terrihabitans rhizophilus</name>
    <dbReference type="NCBI Taxonomy" id="3092662"/>
    <lineage>
        <taxon>Bacteria</taxon>
        <taxon>Pseudomonadati</taxon>
        <taxon>Pseudomonadota</taxon>
        <taxon>Alphaproteobacteria</taxon>
        <taxon>Hyphomicrobiales</taxon>
        <taxon>Terrihabitans</taxon>
    </lineage>
</organism>
<evidence type="ECO:0000313" key="10">
    <source>
        <dbReference type="Proteomes" id="UP001274321"/>
    </source>
</evidence>
<reference evidence="9 10" key="1">
    <citation type="submission" date="2023-11" db="EMBL/GenBank/DDBJ databases">
        <authorList>
            <person name="Bao R."/>
        </authorList>
    </citation>
    <scope>NUCLEOTIDE SEQUENCE [LARGE SCALE GENOMIC DNA]</scope>
    <source>
        <strain evidence="9 10">PJ23</strain>
    </source>
</reference>
<dbReference type="Proteomes" id="UP001274321">
    <property type="component" value="Unassembled WGS sequence"/>
</dbReference>
<dbReference type="Pfam" id="PF11967">
    <property type="entry name" value="RecO_N"/>
    <property type="match status" value="1"/>
</dbReference>
<dbReference type="PANTHER" id="PTHR33991:SF1">
    <property type="entry name" value="DNA REPAIR PROTEIN RECO"/>
    <property type="match status" value="1"/>
</dbReference>
<protein>
    <recommendedName>
        <fullName evidence="2 7">DNA repair protein RecO</fullName>
    </recommendedName>
    <alternativeName>
        <fullName evidence="6 7">Recombination protein O</fullName>
    </alternativeName>
</protein>
<evidence type="ECO:0000259" key="8">
    <source>
        <dbReference type="Pfam" id="PF11967"/>
    </source>
</evidence>
<proteinExistence type="inferred from homology"/>
<dbReference type="InterPro" id="IPR037278">
    <property type="entry name" value="ARFGAP/RecO"/>
</dbReference>
<evidence type="ECO:0000313" key="9">
    <source>
        <dbReference type="EMBL" id="MDX6806658.1"/>
    </source>
</evidence>
<dbReference type="Pfam" id="PF02565">
    <property type="entry name" value="RecO_C"/>
    <property type="match status" value="1"/>
</dbReference>
<keyword evidence="5 7" id="KW-0234">DNA repair</keyword>
<dbReference type="InterPro" id="IPR042242">
    <property type="entry name" value="RecO_C"/>
</dbReference>
<comment type="similarity">
    <text evidence="1 7">Belongs to the RecO family.</text>
</comment>
<dbReference type="Gene3D" id="2.40.50.140">
    <property type="entry name" value="Nucleic acid-binding proteins"/>
    <property type="match status" value="1"/>
</dbReference>
<dbReference type="SUPFAM" id="SSF50249">
    <property type="entry name" value="Nucleic acid-binding proteins"/>
    <property type="match status" value="1"/>
</dbReference>
<evidence type="ECO:0000256" key="5">
    <source>
        <dbReference type="ARBA" id="ARBA00023204"/>
    </source>
</evidence>
<keyword evidence="10" id="KW-1185">Reference proteome</keyword>
<keyword evidence="4 7" id="KW-0233">DNA recombination</keyword>
<keyword evidence="3 7" id="KW-0227">DNA damage</keyword>
<dbReference type="SUPFAM" id="SSF57863">
    <property type="entry name" value="ArfGap/RecO-like zinc finger"/>
    <property type="match status" value="1"/>
</dbReference>
<gene>
    <name evidence="7 9" type="primary">recO</name>
    <name evidence="9" type="ORF">SCD90_11340</name>
</gene>
<feature type="domain" description="DNA replication/recombination mediator RecO N-terminal" evidence="8">
    <location>
        <begin position="1"/>
        <end position="70"/>
    </location>
</feature>
<dbReference type="RefSeq" id="WP_319844784.1">
    <property type="nucleotide sequence ID" value="NZ_JAXAFJ010000006.1"/>
</dbReference>
<dbReference type="NCBIfam" id="TIGR00613">
    <property type="entry name" value="reco"/>
    <property type="match status" value="1"/>
</dbReference>
<dbReference type="EMBL" id="JAXAFJ010000006">
    <property type="protein sequence ID" value="MDX6806658.1"/>
    <property type="molecule type" value="Genomic_DNA"/>
</dbReference>
<evidence type="ECO:0000256" key="4">
    <source>
        <dbReference type="ARBA" id="ARBA00023172"/>
    </source>
</evidence>
<sequence>MHWTDDGIILSARPHGESSVILELLTAAHGRHLGMVRGGRSRTRRPTLQPGNLVRAEWRARIDDHLGNYEVEGLTLRAAALMESRASIFGLAWLSALARLLPERDPHPAVFETLGLVLDHLSEPDIGPALVVRFELAMLAEMGFGLDLSSCAATGRLDDLIYVSPKSSRAVSAEAGAPYAARLLPLPSFLIGSGGNVTADTRDVLAGFALTGHFLDRNIYEPRGVAVPDARAAYVACVGMETRSGQRATGD</sequence>
<evidence type="ECO:0000256" key="1">
    <source>
        <dbReference type="ARBA" id="ARBA00007452"/>
    </source>
</evidence>
<evidence type="ECO:0000256" key="3">
    <source>
        <dbReference type="ARBA" id="ARBA00022763"/>
    </source>
</evidence>
<dbReference type="InterPro" id="IPR022572">
    <property type="entry name" value="DNA_rep/recomb_RecO_N"/>
</dbReference>
<dbReference type="InterPro" id="IPR012340">
    <property type="entry name" value="NA-bd_OB-fold"/>
</dbReference>